<accession>A0A9X2PWY9</accession>
<dbReference type="InterPro" id="IPR011990">
    <property type="entry name" value="TPR-like_helical_dom_sf"/>
</dbReference>
<sequence>MDFTTSIGAWLAKYAGGKALDTALKIFREARVVEQAIQKTNERFTPADHRHSSDSIRPYLDEWIQSPAFERVFERFAEGEEIDEDRLVEQFLDVTDYPEQVSDYSASEIVRAFLQNLDDGLNNTDEGARLAKQLKRDLRDLKEGQETLLRGQDSIEEKLNRVLEEEDDLSEPFREWLREGLDRAQEAIDEDELPRAIDLLEDRLEKLSEFENEYPEVDALREHRQRIHLKITDVASWMGDIHRAGEAWENAKTVKQPFPSELLIPAATAAFNAGKTEDLQIIVERLDSDHEEYEKYQALLAFADEEWEQVVQMLPEEMEDPDLHLLRAQALIQELTEERVTEAHSHIDRVAEQASSPFLLRLLANAGFRLLRGVLRHHFAPSDFDRETFIHQVRNWTIEAVKAYRRENTGATGYARSLMLAINVFDFLDEEETVSKFQAELKSLEQKENAVSGPVDSLDELSELEERGEISTAERLYREAIHFESNGPKERAVTKLWAALEVTTDESERELIADKLVSLLISSEDLEGVEKVLSRVTDLRSELRQLLQARLVTERQGENAALEFMKEAANEIPGSRLVLSNLTRNLVQNAYRSRSGKQENDESKAQDYASEALEYGNELVEVFPSPESYHLLAQAHWLNGNIEPAVDLIEKLNDKRYFPLRVRRLLAQCYLDQKNVLAAARTLSRATEEEKYKENWLLRNDAAALWGQYGDPHKAIELLEPVREENVDSPAPYINLALAHRQRGDQEKNDFETAVEVLELAHERAPEGTHITGLLYETSRLAGMPRKAGHYLREMTSRAPHVTAESTDEVEKAFQKEENVMLQFDDVEDIAEYIQRDQEASQTANRLLTNSLLSYGDRFQIRGTAWASWFGWTHRFARQWNEGETPEPSIYAGWPTAADVVRREMMTPDDDRGLLLDKTALLTLGILGEGESILRDLTNRGLDLYLYPGALGWMQEEISDLRERRHLEGGRAYRDLVDLLEHSDAIAPIQTESLEAVALAPDLKEELGLESFDVEVVDQVDGYYVSDIEERVEVIPKGISSRQLLRSMHELGLVTATHAERAANEKPNTFEEWQNAEPVDLNAEDVVVFGRFALTDWFETGLLSSFREFDGERGPTFRVGPWAGGEIRKEAEKMEILVSATEEATDLHRTLLDLVDQGDIEELEIEHADTQPVSSLNEEIRPLWSHTLKILSVASKHDLDVWADDRFLNLVTKPYGLFVGDQEIQTEARKIHNRFENVGILSTEQLLMYLSRALEDEGLLGDPESLGWNLVEFGYRPLLLRLGLRHHLREYPYHEGNPALPYQQLFRVLDSIHEWAPEDAHPKRKQDFSRLIASTIYPELILEAWRSSDSEEIHVAVRRSLAAELLDKFESSIRCESDNFEEFIGVLWRSVQEKLARSEELDFEEKRTALKWLGGEALASEREEYRSIIVRALEDDLLQAVSFVWRGEDEWSHEVPDEVEETEVPPEFAVQFALPRVIPLVETDLINEFDPLIRRVIGFVAEQEEEGQISYILEDKEGDEQEVQESEFEESALEIFRAGYAGDTGSRQMLYAGGVEFNIADEETFNTTLFRLLLRAEKEELPALLDTLEYQLINIDPALAVRIAQYGPRLQVEDEVERINALKGLSLDVLDSVYFQLRRDFSHAVRVLRKKRLEEIEAFTGRIDASPQLVEHFKNVQISGVWRDGERGKQLTQPDVIRGILLVGIDAVGTEQLINQFRDEYHEVERDDILEAVESSTDHVEASHNTLESAFGLFHVLSVDAADLEALDEEDRACIRKWLRENLPRVITADSRLCDQDTEVEELLYYDQRVSHAIAGRLAFHAIGSEKHWEEALAKFEGKEEPAVAHLLLMAFRLQNQLLRVATGLMVAEDSQETARRTRNFLQQAEEDLGGAIPPIEEQDVFNLSLYGPERLDLWITSILRLLNLMWRHSPKNENGLPFWWSEDLERALREWTSVPENEAEQMVREARETGLDSRIGIQLEHTPQELAGALLWKADKGNLPKAWKA</sequence>
<name>A0A9X2PWY9_9BACT</name>
<protein>
    <submittedName>
        <fullName evidence="1">Tetratricopeptide (TPR) repeat protein/uncharacterized protein YggL (DUF469 family)</fullName>
    </submittedName>
</protein>
<organism evidence="1 2">
    <name type="scientific">Salinibacter ruber</name>
    <dbReference type="NCBI Taxonomy" id="146919"/>
    <lineage>
        <taxon>Bacteria</taxon>
        <taxon>Pseudomonadati</taxon>
        <taxon>Rhodothermota</taxon>
        <taxon>Rhodothermia</taxon>
        <taxon>Rhodothermales</taxon>
        <taxon>Salinibacteraceae</taxon>
        <taxon>Salinibacter</taxon>
    </lineage>
</organism>
<evidence type="ECO:0000313" key="2">
    <source>
        <dbReference type="Proteomes" id="UP001155027"/>
    </source>
</evidence>
<dbReference type="Pfam" id="PF12895">
    <property type="entry name" value="ANAPC3"/>
    <property type="match status" value="1"/>
</dbReference>
<dbReference type="Gene3D" id="1.25.40.10">
    <property type="entry name" value="Tetratricopeptide repeat domain"/>
    <property type="match status" value="1"/>
</dbReference>
<dbReference type="RefSeq" id="WP_259058620.1">
    <property type="nucleotide sequence ID" value="NZ_JANUAR010000001.1"/>
</dbReference>
<dbReference type="Proteomes" id="UP001155027">
    <property type="component" value="Unassembled WGS sequence"/>
</dbReference>
<proteinExistence type="predicted"/>
<dbReference type="SUPFAM" id="SSF48452">
    <property type="entry name" value="TPR-like"/>
    <property type="match status" value="1"/>
</dbReference>
<dbReference type="EMBL" id="JANUAU010000001">
    <property type="protein sequence ID" value="MCS3676329.1"/>
    <property type="molecule type" value="Genomic_DNA"/>
</dbReference>
<gene>
    <name evidence="1" type="ORF">GGP71_000225</name>
</gene>
<comment type="caution">
    <text evidence="1">The sequence shown here is derived from an EMBL/GenBank/DDBJ whole genome shotgun (WGS) entry which is preliminary data.</text>
</comment>
<evidence type="ECO:0000313" key="1">
    <source>
        <dbReference type="EMBL" id="MCS3676329.1"/>
    </source>
</evidence>
<reference evidence="1" key="1">
    <citation type="submission" date="2022-08" db="EMBL/GenBank/DDBJ databases">
        <title>Genomic Encyclopedia of Type Strains, Phase V (KMG-V): Genome sequencing to study the core and pangenomes of soil and plant-associated prokaryotes.</title>
        <authorList>
            <person name="Whitman W."/>
        </authorList>
    </citation>
    <scope>NUCLEOTIDE SEQUENCE</scope>
    <source>
        <strain evidence="1">0</strain>
    </source>
</reference>